<evidence type="ECO:0000313" key="8">
    <source>
        <dbReference type="EMBL" id="MCS3921319.1"/>
    </source>
</evidence>
<evidence type="ECO:0000256" key="6">
    <source>
        <dbReference type="SAM" id="MobiDB-lite"/>
    </source>
</evidence>
<evidence type="ECO:0000256" key="1">
    <source>
        <dbReference type="ARBA" id="ARBA00003416"/>
    </source>
</evidence>
<proteinExistence type="inferred from homology"/>
<dbReference type="PANTHER" id="PTHR30563:SF0">
    <property type="entry name" value="DNA RECOMBINATION PROTEIN RMUC"/>
    <property type="match status" value="1"/>
</dbReference>
<dbReference type="Proteomes" id="UP001204798">
    <property type="component" value="Unassembled WGS sequence"/>
</dbReference>
<feature type="coiled-coil region" evidence="5">
    <location>
        <begin position="32"/>
        <end position="80"/>
    </location>
</feature>
<keyword evidence="3 5" id="KW-0175">Coiled coil</keyword>
<keyword evidence="4" id="KW-0233">DNA recombination</keyword>
<evidence type="ECO:0000256" key="5">
    <source>
        <dbReference type="SAM" id="Coils"/>
    </source>
</evidence>
<feature type="coiled-coil region" evidence="5">
    <location>
        <begin position="108"/>
        <end position="167"/>
    </location>
</feature>
<dbReference type="InterPro" id="IPR003798">
    <property type="entry name" value="DNA_recombination_RmuC"/>
</dbReference>
<gene>
    <name evidence="8" type="ORF">M2350_003768</name>
</gene>
<reference evidence="8 9" key="1">
    <citation type="submission" date="2022-08" db="EMBL/GenBank/DDBJ databases">
        <title>Bacterial and archaeal communities from various locations to study Microbial Dark Matter (Phase II).</title>
        <authorList>
            <person name="Stepanauskas R."/>
        </authorList>
    </citation>
    <scope>NUCLEOTIDE SEQUENCE [LARGE SCALE GENOMIC DNA]</scope>
    <source>
        <strain evidence="8 9">PD1</strain>
    </source>
</reference>
<evidence type="ECO:0000256" key="3">
    <source>
        <dbReference type="ARBA" id="ARBA00023054"/>
    </source>
</evidence>
<accession>A0ABT2ETM5</accession>
<comment type="similarity">
    <text evidence="2">Belongs to the RmuC family.</text>
</comment>
<feature type="region of interest" description="Disordered" evidence="6">
    <location>
        <begin position="432"/>
        <end position="452"/>
    </location>
</feature>
<comment type="function">
    <text evidence="1">Involved in DNA recombination.</text>
</comment>
<evidence type="ECO:0000256" key="2">
    <source>
        <dbReference type="ARBA" id="ARBA00009840"/>
    </source>
</evidence>
<organism evidence="8 9">
    <name type="scientific">Candidatus Fervidibacter sacchari</name>
    <dbReference type="NCBI Taxonomy" id="1448929"/>
    <lineage>
        <taxon>Bacteria</taxon>
        <taxon>Candidatus Fervidibacterota</taxon>
        <taxon>Candidatus Fervidibacter</taxon>
    </lineage>
</organism>
<dbReference type="EMBL" id="JANUCP010000013">
    <property type="protein sequence ID" value="MCS3921319.1"/>
    <property type="molecule type" value="Genomic_DNA"/>
</dbReference>
<keyword evidence="9" id="KW-1185">Reference proteome</keyword>
<evidence type="ECO:0000256" key="7">
    <source>
        <dbReference type="SAM" id="Phobius"/>
    </source>
</evidence>
<dbReference type="PANTHER" id="PTHR30563">
    <property type="entry name" value="DNA RECOMBINATION PROTEIN RMUC"/>
    <property type="match status" value="1"/>
</dbReference>
<keyword evidence="7" id="KW-0812">Transmembrane</keyword>
<sequence length="452" mass="52028">MVTMTNLVWGVGGLILGLLIGVFCWLLQRSQTNALKEKLRGAEERAQKLEQENAQLQEKRSELERELGRLQEQTKWLETAETRLREIFQTLATDILQRNAEDFIKRARDQLNEVVAQVQGNLSTHREQIHRLIEPLEKTLENLDAQVRELESKRQEAYGELKQWLENLAQGHQKLYEVTTTLSETFRKSPTARGTWGELQLKRIVELTGMEEHVDFEEQAGLTEGRPDMIVRLPNNGFIAVDAKVPLEHFLKAFEAKTDDERKRALERHAEAVKSTIQQLSKREYWKQTKDGRSPDFVVMFVPHEAALAEAFRINPNLLEEALRNGVIPATPIVFFALLKTIAYGWIQHKAIENAENIVKEVAELHKRIQTCLSHASKFAKSLKDTVERYNEFVGSLEQRVMPYMRRLTNTVGTSKELPQLETIEALPRLPILTEANEDSPKKEGQEDEETH</sequence>
<protein>
    <submittedName>
        <fullName evidence="8">DNA recombination protein RmuC</fullName>
    </submittedName>
</protein>
<name>A0ABT2ETM5_9BACT</name>
<comment type="caution">
    <text evidence="8">The sequence shown here is derived from an EMBL/GenBank/DDBJ whole genome shotgun (WGS) entry which is preliminary data.</text>
</comment>
<dbReference type="Pfam" id="PF02646">
    <property type="entry name" value="RmuC"/>
    <property type="match status" value="1"/>
</dbReference>
<evidence type="ECO:0000256" key="4">
    <source>
        <dbReference type="ARBA" id="ARBA00023172"/>
    </source>
</evidence>
<evidence type="ECO:0000313" key="9">
    <source>
        <dbReference type="Proteomes" id="UP001204798"/>
    </source>
</evidence>
<keyword evidence="7" id="KW-0472">Membrane</keyword>
<keyword evidence="7" id="KW-1133">Transmembrane helix</keyword>
<dbReference type="RefSeq" id="WP_259102395.1">
    <property type="nucleotide sequence ID" value="NZ_CP130455.1"/>
</dbReference>
<feature type="transmembrane region" description="Helical" evidence="7">
    <location>
        <begin position="6"/>
        <end position="27"/>
    </location>
</feature>